<dbReference type="InterPro" id="IPR012677">
    <property type="entry name" value="Nucleotide-bd_a/b_plait_sf"/>
</dbReference>
<dbReference type="PANTHER" id="PTHR13112:SF0">
    <property type="entry name" value="FI21285P1"/>
    <property type="match status" value="1"/>
</dbReference>
<comment type="similarity">
    <text evidence="2">Belongs to the RENT3 family.</text>
</comment>
<evidence type="ECO:0000256" key="1">
    <source>
        <dbReference type="ARBA" id="ARBA00004123"/>
    </source>
</evidence>
<sequence length="381" mass="43863">MTQETNNLVKSLSSPSSVTKSKQIIKTDNNKGTDGEKRKSRSHRVQHKPEFMTRIVIRQLPPTMNEEQFLEVVSPLPAHTEFYYVNGDVNLAEFAFSRAYIKFTNIDDMLIFNQKYDDYIFLDSKGNEYPAIVEYAPMQKLPRRLNSMNIKKDSKANTIDNDPDFIAFKEALETIQNDGTAAAQQQQQTITTAEQLLEEIEKNKESKENINQIPPLVEYLNKKRLEKLKIQEEKKRKKDELKKKKKEEIRIKKLEKKKEKQMEQKKSKQTTEKSSTKDRIDNKQQIDRKTVIIVSGGSGVGGDRRKRQEKQQQPSPQSQAATSSSSSNSNIAKDSKKSSSNEMDENSKSNVKIMNKNDDNQQTPTKNHKEKEKSVTVTDNQ</sequence>
<organism evidence="7">
    <name type="scientific">Dermatophagoides farinae</name>
    <name type="common">American house dust mite</name>
    <dbReference type="NCBI Taxonomy" id="6954"/>
    <lineage>
        <taxon>Eukaryota</taxon>
        <taxon>Metazoa</taxon>
        <taxon>Ecdysozoa</taxon>
        <taxon>Arthropoda</taxon>
        <taxon>Chelicerata</taxon>
        <taxon>Arachnida</taxon>
        <taxon>Acari</taxon>
        <taxon>Acariformes</taxon>
        <taxon>Sarcoptiformes</taxon>
        <taxon>Astigmata</taxon>
        <taxon>Psoroptidia</taxon>
        <taxon>Analgoidea</taxon>
        <taxon>Pyroglyphidae</taxon>
        <taxon>Dermatophagoidinae</taxon>
        <taxon>Dermatophagoides</taxon>
    </lineage>
</organism>
<evidence type="ECO:0000256" key="3">
    <source>
        <dbReference type="ARBA" id="ARBA00023161"/>
    </source>
</evidence>
<dbReference type="SUPFAM" id="SSF54928">
    <property type="entry name" value="RNA-binding domain, RBD"/>
    <property type="match status" value="1"/>
</dbReference>
<reference evidence="7" key="1">
    <citation type="submission" date="2020-06" db="EMBL/GenBank/DDBJ databases">
        <authorList>
            <person name="Ji K."/>
            <person name="Li J."/>
        </authorList>
    </citation>
    <scope>NUCLEOTIDE SEQUENCE</scope>
    <source>
        <strain evidence="7">JKM2019</strain>
        <tissue evidence="7">Whole body</tissue>
    </source>
</reference>
<dbReference type="GO" id="GO:0005737">
    <property type="term" value="C:cytoplasm"/>
    <property type="evidence" value="ECO:0007669"/>
    <property type="project" value="TreeGrafter"/>
</dbReference>
<accession>A0A9D4P012</accession>
<comment type="caution">
    <text evidence="7">The sequence shown here is derived from an EMBL/GenBank/DDBJ whole genome shotgun (WGS) entry which is preliminary data.</text>
</comment>
<dbReference type="Gene3D" id="3.30.70.330">
    <property type="match status" value="1"/>
</dbReference>
<evidence type="ECO:0000256" key="2">
    <source>
        <dbReference type="ARBA" id="ARBA00005991"/>
    </source>
</evidence>
<comment type="subcellular location">
    <subcellularLocation>
        <location evidence="1">Nucleus</location>
    </subcellularLocation>
</comment>
<dbReference type="Pfam" id="PF03467">
    <property type="entry name" value="Smg4_UPF3"/>
    <property type="match status" value="1"/>
</dbReference>
<dbReference type="Proteomes" id="UP000828236">
    <property type="component" value="Unassembled WGS sequence"/>
</dbReference>
<dbReference type="GO" id="GO:0045727">
    <property type="term" value="P:positive regulation of translation"/>
    <property type="evidence" value="ECO:0007669"/>
    <property type="project" value="TreeGrafter"/>
</dbReference>
<keyword evidence="4" id="KW-0539">Nucleus</keyword>
<dbReference type="GO" id="GO:0005730">
    <property type="term" value="C:nucleolus"/>
    <property type="evidence" value="ECO:0007669"/>
    <property type="project" value="TreeGrafter"/>
</dbReference>
<keyword evidence="3" id="KW-0866">Nonsense-mediated mRNA decay</keyword>
<feature type="compositionally biased region" description="Low complexity" evidence="5">
    <location>
        <begin position="311"/>
        <end position="332"/>
    </location>
</feature>
<feature type="compositionally biased region" description="Basic and acidic residues" evidence="5">
    <location>
        <begin position="28"/>
        <end position="37"/>
    </location>
</feature>
<evidence type="ECO:0000256" key="5">
    <source>
        <dbReference type="SAM" id="MobiDB-lite"/>
    </source>
</evidence>
<protein>
    <submittedName>
        <fullName evidence="7">Smg-4/upf3-like protein</fullName>
    </submittedName>
</protein>
<name>A0A9D4P012_DERFA</name>
<evidence type="ECO:0000313" key="7">
    <source>
        <dbReference type="EMBL" id="KAH7641492.1"/>
    </source>
</evidence>
<feature type="region of interest" description="Disordered" evidence="5">
    <location>
        <begin position="252"/>
        <end position="381"/>
    </location>
</feature>
<dbReference type="InterPro" id="IPR039722">
    <property type="entry name" value="Upf3"/>
</dbReference>
<feature type="region of interest" description="Disordered" evidence="5">
    <location>
        <begin position="1"/>
        <end position="46"/>
    </location>
</feature>
<dbReference type="GO" id="GO:0003729">
    <property type="term" value="F:mRNA binding"/>
    <property type="evidence" value="ECO:0007669"/>
    <property type="project" value="TreeGrafter"/>
</dbReference>
<gene>
    <name evidence="7" type="ORF">HUG17_4536</name>
</gene>
<dbReference type="CDD" id="cd12455">
    <property type="entry name" value="RRM_like_Smg4_UPF3"/>
    <property type="match status" value="1"/>
</dbReference>
<dbReference type="PANTHER" id="PTHR13112">
    <property type="entry name" value="UPF3 REGULATOR OF NONSENSE TRANSCRIPTS-LIKE PROTEIN"/>
    <property type="match status" value="1"/>
</dbReference>
<feature type="compositionally biased region" description="Basic and acidic residues" evidence="5">
    <location>
        <begin position="252"/>
        <end position="290"/>
    </location>
</feature>
<dbReference type="EMBL" id="SDOV01000004">
    <property type="protein sequence ID" value="KAH7641492.1"/>
    <property type="molecule type" value="Genomic_DNA"/>
</dbReference>
<evidence type="ECO:0000259" key="6">
    <source>
        <dbReference type="Pfam" id="PF03467"/>
    </source>
</evidence>
<dbReference type="InterPro" id="IPR005120">
    <property type="entry name" value="UPF3_dom"/>
</dbReference>
<dbReference type="GO" id="GO:0000184">
    <property type="term" value="P:nuclear-transcribed mRNA catabolic process, nonsense-mediated decay"/>
    <property type="evidence" value="ECO:0007669"/>
    <property type="project" value="UniProtKB-KW"/>
</dbReference>
<feature type="compositionally biased region" description="Low complexity" evidence="5">
    <location>
        <begin position="8"/>
        <end position="22"/>
    </location>
</feature>
<reference evidence="7" key="2">
    <citation type="journal article" date="2021" name="World Allergy Organ. J.">
        <title>Chromosome-level assembly of Dermatophagoides farinae genome and transcriptome reveals two novel allergens Der f 37 and Der f 39.</title>
        <authorList>
            <person name="Chen J."/>
            <person name="Cai Z."/>
            <person name="Fan D."/>
            <person name="Hu J."/>
            <person name="Hou Y."/>
            <person name="He Y."/>
            <person name="Zhang Z."/>
            <person name="Zhao Z."/>
            <person name="Gao P."/>
            <person name="Hu W."/>
            <person name="Sun J."/>
            <person name="Li J."/>
            <person name="Ji K."/>
        </authorList>
    </citation>
    <scope>NUCLEOTIDE SEQUENCE</scope>
    <source>
        <strain evidence="7">JKM2019</strain>
    </source>
</reference>
<dbReference type="AlphaFoldDB" id="A0A9D4P012"/>
<dbReference type="InterPro" id="IPR035979">
    <property type="entry name" value="RBD_domain_sf"/>
</dbReference>
<feature type="domain" description="UPF3" evidence="6">
    <location>
        <begin position="52"/>
        <end position="224"/>
    </location>
</feature>
<proteinExistence type="inferred from homology"/>
<evidence type="ECO:0000256" key="4">
    <source>
        <dbReference type="ARBA" id="ARBA00023242"/>
    </source>
</evidence>